<evidence type="ECO:0000256" key="1">
    <source>
        <dbReference type="SAM" id="Phobius"/>
    </source>
</evidence>
<dbReference type="InterPro" id="IPR002656">
    <property type="entry name" value="Acyl_transf_3_dom"/>
</dbReference>
<dbReference type="EMBL" id="KN768297">
    <property type="protein sequence ID" value="KIH46928.1"/>
    <property type="molecule type" value="Genomic_DNA"/>
</dbReference>
<dbReference type="AlphaFoldDB" id="A0A0C2BST1"/>
<reference evidence="3 4" key="1">
    <citation type="submission" date="2013-12" db="EMBL/GenBank/DDBJ databases">
        <title>Draft genome of the parsitic nematode Ancylostoma duodenale.</title>
        <authorList>
            <person name="Mitreva M."/>
        </authorList>
    </citation>
    <scope>NUCLEOTIDE SEQUENCE [LARGE SCALE GENOMIC DNA]</scope>
    <source>
        <strain evidence="3 4">Zhejiang</strain>
    </source>
</reference>
<gene>
    <name evidence="3" type="ORF">ANCDUO_23015</name>
</gene>
<dbReference type="InterPro" id="IPR050879">
    <property type="entry name" value="Acyltransferase_3"/>
</dbReference>
<dbReference type="GO" id="GO:0016747">
    <property type="term" value="F:acyltransferase activity, transferring groups other than amino-acyl groups"/>
    <property type="evidence" value="ECO:0007669"/>
    <property type="project" value="InterPro"/>
</dbReference>
<keyword evidence="4" id="KW-1185">Reference proteome</keyword>
<dbReference type="GO" id="GO:0016020">
    <property type="term" value="C:membrane"/>
    <property type="evidence" value="ECO:0007669"/>
    <property type="project" value="TreeGrafter"/>
</dbReference>
<evidence type="ECO:0000313" key="3">
    <source>
        <dbReference type="EMBL" id="KIH46928.1"/>
    </source>
</evidence>
<keyword evidence="1" id="KW-0472">Membrane</keyword>
<keyword evidence="3" id="KW-0012">Acyltransferase</keyword>
<dbReference type="GO" id="GO:0000271">
    <property type="term" value="P:polysaccharide biosynthetic process"/>
    <property type="evidence" value="ECO:0007669"/>
    <property type="project" value="TreeGrafter"/>
</dbReference>
<dbReference type="PANTHER" id="PTHR23028">
    <property type="entry name" value="ACETYLTRANSFERASE"/>
    <property type="match status" value="1"/>
</dbReference>
<dbReference type="Proteomes" id="UP000054047">
    <property type="component" value="Unassembled WGS sequence"/>
</dbReference>
<feature type="transmembrane region" description="Helical" evidence="1">
    <location>
        <begin position="32"/>
        <end position="51"/>
    </location>
</feature>
<feature type="transmembrane region" description="Helical" evidence="1">
    <location>
        <begin position="76"/>
        <end position="96"/>
    </location>
</feature>
<keyword evidence="3" id="KW-0808">Transferase</keyword>
<name>A0A0C2BST1_9BILA</name>
<evidence type="ECO:0000259" key="2">
    <source>
        <dbReference type="Pfam" id="PF01757"/>
    </source>
</evidence>
<organism evidence="3 4">
    <name type="scientific">Ancylostoma duodenale</name>
    <dbReference type="NCBI Taxonomy" id="51022"/>
    <lineage>
        <taxon>Eukaryota</taxon>
        <taxon>Metazoa</taxon>
        <taxon>Ecdysozoa</taxon>
        <taxon>Nematoda</taxon>
        <taxon>Chromadorea</taxon>
        <taxon>Rhabditida</taxon>
        <taxon>Rhabditina</taxon>
        <taxon>Rhabditomorpha</taxon>
        <taxon>Strongyloidea</taxon>
        <taxon>Ancylostomatidae</taxon>
        <taxon>Ancylostomatinae</taxon>
        <taxon>Ancylostoma</taxon>
    </lineage>
</organism>
<keyword evidence="1" id="KW-0812">Transmembrane</keyword>
<feature type="domain" description="Acyltransferase 3" evidence="2">
    <location>
        <begin position="7"/>
        <end position="151"/>
    </location>
</feature>
<dbReference type="OrthoDB" id="92766at2759"/>
<sequence length="160" mass="18972">MIEKRLDIQGLRGWAVTSVVLFHFFPNHFPNGYIGVDMFFVISGFLMSMILRRTKDLNFESFCSFYYRRIKRIMPLYYLVMNCILISLFSLLPLPFREINIKSSRRAILLITNIRKVDPAQSYSKMLSNAEDLFTHTWSLCVEMQWYLSSPKRHLSKEPL</sequence>
<dbReference type="PANTHER" id="PTHR23028:SF115">
    <property type="entry name" value="ACYL_TRANSF_3 DOMAIN-CONTAINING PROTEIN-RELATED"/>
    <property type="match status" value="1"/>
</dbReference>
<evidence type="ECO:0000313" key="4">
    <source>
        <dbReference type="Proteomes" id="UP000054047"/>
    </source>
</evidence>
<protein>
    <submittedName>
        <fullName evidence="3">Acyltransferase</fullName>
    </submittedName>
</protein>
<proteinExistence type="predicted"/>
<accession>A0A0C2BST1</accession>
<dbReference type="Pfam" id="PF01757">
    <property type="entry name" value="Acyl_transf_3"/>
    <property type="match status" value="1"/>
</dbReference>
<keyword evidence="1" id="KW-1133">Transmembrane helix</keyword>